<dbReference type="GO" id="GO:0003677">
    <property type="term" value="F:DNA binding"/>
    <property type="evidence" value="ECO:0007669"/>
    <property type="project" value="InterPro"/>
</dbReference>
<dbReference type="EMBL" id="JACHMN010000001">
    <property type="protein sequence ID" value="MBB5866693.1"/>
    <property type="molecule type" value="Genomic_DNA"/>
</dbReference>
<comment type="caution">
    <text evidence="3">The sequence shown here is derived from an EMBL/GenBank/DDBJ whole genome shotgun (WGS) entry which is preliminary data.</text>
</comment>
<feature type="region of interest" description="Disordered" evidence="1">
    <location>
        <begin position="74"/>
        <end position="95"/>
    </location>
</feature>
<feature type="compositionally biased region" description="Basic residues" evidence="1">
    <location>
        <begin position="317"/>
        <end position="330"/>
    </location>
</feature>
<dbReference type="InterPro" id="IPR002559">
    <property type="entry name" value="Transposase_11"/>
</dbReference>
<reference evidence="3 4" key="1">
    <citation type="submission" date="2020-08" db="EMBL/GenBank/DDBJ databases">
        <title>Sequencing the genomes of 1000 actinobacteria strains.</title>
        <authorList>
            <person name="Klenk H.-P."/>
        </authorList>
    </citation>
    <scope>NUCLEOTIDE SEQUENCE [LARGE SCALE GENOMIC DNA]</scope>
    <source>
        <strain evidence="3 4">DSM 45362</strain>
    </source>
</reference>
<sequence length="330" mass="37126">MVDAGGLPLVFLLTPGQAADCPQFQTLLDKVRVPGPVGRPRTRPDAVAADKAYSSQANRAYLRRRRIKAVIPEKADQQANRRRKGTGGGRPVAFNPQDYKQEKDRFFALLAERGNVSAVARELGFTRVTCYKWAHQAGIFTSEATRVKPRRERFLQLRAEGLTRAQAAERVGADKRSAADWDKGITIIHRGRVYPDGRVVRYPDPILTDAKPQRKAAAIGGKVDLNRVEKVIHPRYLSLLERERCVTCAEPGRRSGRSPRRWVVHRRRSAASCAATRRPHAGICRTPRTGRLSNDDCDPGRPGSRRIRDCWPTSRRSWPRNGRRSRSATD</sequence>
<dbReference type="AlphaFoldDB" id="A0A841BI08"/>
<evidence type="ECO:0000256" key="1">
    <source>
        <dbReference type="SAM" id="MobiDB-lite"/>
    </source>
</evidence>
<organism evidence="3 4">
    <name type="scientific">Allocatelliglobosispora scoriae</name>
    <dbReference type="NCBI Taxonomy" id="643052"/>
    <lineage>
        <taxon>Bacteria</taxon>
        <taxon>Bacillati</taxon>
        <taxon>Actinomycetota</taxon>
        <taxon>Actinomycetes</taxon>
        <taxon>Micromonosporales</taxon>
        <taxon>Micromonosporaceae</taxon>
        <taxon>Allocatelliglobosispora</taxon>
    </lineage>
</organism>
<name>A0A841BI08_9ACTN</name>
<dbReference type="GO" id="GO:0006313">
    <property type="term" value="P:DNA transposition"/>
    <property type="evidence" value="ECO:0007669"/>
    <property type="project" value="InterPro"/>
</dbReference>
<dbReference type="Pfam" id="PF01609">
    <property type="entry name" value="DDE_Tnp_1"/>
    <property type="match status" value="1"/>
</dbReference>
<protein>
    <recommendedName>
        <fullName evidence="2">Transposase IS4-like domain-containing protein</fullName>
    </recommendedName>
</protein>
<gene>
    <name evidence="3" type="ORF">F4553_000072</name>
</gene>
<evidence type="ECO:0000313" key="4">
    <source>
        <dbReference type="Proteomes" id="UP000587527"/>
    </source>
</evidence>
<dbReference type="Proteomes" id="UP000587527">
    <property type="component" value="Unassembled WGS sequence"/>
</dbReference>
<dbReference type="GO" id="GO:0004803">
    <property type="term" value="F:transposase activity"/>
    <property type="evidence" value="ECO:0007669"/>
    <property type="project" value="InterPro"/>
</dbReference>
<evidence type="ECO:0000313" key="3">
    <source>
        <dbReference type="EMBL" id="MBB5866693.1"/>
    </source>
</evidence>
<keyword evidence="4" id="KW-1185">Reference proteome</keyword>
<feature type="region of interest" description="Disordered" evidence="1">
    <location>
        <begin position="278"/>
        <end position="330"/>
    </location>
</feature>
<proteinExistence type="predicted"/>
<accession>A0A841BI08</accession>
<feature type="domain" description="Transposase IS4-like" evidence="2">
    <location>
        <begin position="2"/>
        <end position="100"/>
    </location>
</feature>
<evidence type="ECO:0000259" key="2">
    <source>
        <dbReference type="Pfam" id="PF01609"/>
    </source>
</evidence>